<reference evidence="1" key="2">
    <citation type="submission" date="2015-06" db="UniProtKB">
        <authorList>
            <consortium name="EnsemblPlants"/>
        </authorList>
    </citation>
    <scope>IDENTIFICATION</scope>
    <source>
        <strain evidence="1">DM1-3 516 R44</strain>
    </source>
</reference>
<reference evidence="2" key="1">
    <citation type="journal article" date="2011" name="Nature">
        <title>Genome sequence and analysis of the tuber crop potato.</title>
        <authorList>
            <consortium name="The Potato Genome Sequencing Consortium"/>
        </authorList>
    </citation>
    <scope>NUCLEOTIDE SEQUENCE [LARGE SCALE GENOMIC DNA]</scope>
    <source>
        <strain evidence="2">cv. DM1-3 516 R44</strain>
    </source>
</reference>
<dbReference type="AlphaFoldDB" id="M1D633"/>
<proteinExistence type="predicted"/>
<sequence length="52" mass="5794">MKLFLSGILDKCGPRCATMPIEVVHRMLLSGVFLLHFSHNSTDSSCLPWCNS</sequence>
<evidence type="ECO:0000313" key="1">
    <source>
        <dbReference type="EnsemblPlants" id="PGSC0003DMT400082510"/>
    </source>
</evidence>
<name>M1D633_SOLTU</name>
<dbReference type="EnsemblPlants" id="PGSC0003DMT400082510">
    <property type="protein sequence ID" value="PGSC0003DMT400082510"/>
    <property type="gene ID" value="PGSC0003DMG402032586"/>
</dbReference>
<dbReference type="InParanoid" id="M1D633"/>
<evidence type="ECO:0000313" key="2">
    <source>
        <dbReference type="Proteomes" id="UP000011115"/>
    </source>
</evidence>
<keyword evidence="2" id="KW-1185">Reference proteome</keyword>
<dbReference type="Gramene" id="PGSC0003DMT400082510">
    <property type="protein sequence ID" value="PGSC0003DMT400082510"/>
    <property type="gene ID" value="PGSC0003DMG402032586"/>
</dbReference>
<organism evidence="1 2">
    <name type="scientific">Solanum tuberosum</name>
    <name type="common">Potato</name>
    <dbReference type="NCBI Taxonomy" id="4113"/>
    <lineage>
        <taxon>Eukaryota</taxon>
        <taxon>Viridiplantae</taxon>
        <taxon>Streptophyta</taxon>
        <taxon>Embryophyta</taxon>
        <taxon>Tracheophyta</taxon>
        <taxon>Spermatophyta</taxon>
        <taxon>Magnoliopsida</taxon>
        <taxon>eudicotyledons</taxon>
        <taxon>Gunneridae</taxon>
        <taxon>Pentapetalae</taxon>
        <taxon>asterids</taxon>
        <taxon>lamiids</taxon>
        <taxon>Solanales</taxon>
        <taxon>Solanaceae</taxon>
        <taxon>Solanoideae</taxon>
        <taxon>Solaneae</taxon>
        <taxon>Solanum</taxon>
    </lineage>
</organism>
<accession>M1D633</accession>
<dbReference type="Proteomes" id="UP000011115">
    <property type="component" value="Unassembled WGS sequence"/>
</dbReference>
<dbReference type="PaxDb" id="4113-PGSC0003DMT400082510"/>
<protein>
    <submittedName>
        <fullName evidence="1">Uncharacterized protein</fullName>
    </submittedName>
</protein>
<dbReference type="HOGENOM" id="CLU_3091040_0_0_1"/>